<keyword evidence="3 7" id="KW-0032">Aminotransferase</keyword>
<dbReference type="InterPro" id="IPR015422">
    <property type="entry name" value="PyrdxlP-dep_Trfase_small"/>
</dbReference>
<accession>A0A5C6EGW5</accession>
<evidence type="ECO:0000256" key="1">
    <source>
        <dbReference type="ARBA" id="ARBA00001933"/>
    </source>
</evidence>
<dbReference type="CDD" id="cd00610">
    <property type="entry name" value="OAT_like"/>
    <property type="match status" value="1"/>
</dbReference>
<dbReference type="Proteomes" id="UP000317977">
    <property type="component" value="Unassembled WGS sequence"/>
</dbReference>
<dbReference type="PANTHER" id="PTHR11986">
    <property type="entry name" value="AMINOTRANSFERASE CLASS III"/>
    <property type="match status" value="1"/>
</dbReference>
<dbReference type="InterPro" id="IPR015424">
    <property type="entry name" value="PyrdxlP-dep_Trfase"/>
</dbReference>
<evidence type="ECO:0000256" key="5">
    <source>
        <dbReference type="ARBA" id="ARBA00022898"/>
    </source>
</evidence>
<dbReference type="AlphaFoldDB" id="A0A5C6EGW5"/>
<dbReference type="PANTHER" id="PTHR11986:SF58">
    <property type="entry name" value="LEUCINE_METHIONINE RACEMASE"/>
    <property type="match status" value="1"/>
</dbReference>
<dbReference type="InterPro" id="IPR049704">
    <property type="entry name" value="Aminotrans_3_PPA_site"/>
</dbReference>
<dbReference type="GO" id="GO:0030170">
    <property type="term" value="F:pyridoxal phosphate binding"/>
    <property type="evidence" value="ECO:0007669"/>
    <property type="project" value="InterPro"/>
</dbReference>
<evidence type="ECO:0000256" key="3">
    <source>
        <dbReference type="ARBA" id="ARBA00022576"/>
    </source>
</evidence>
<name>A0A5C6EGW5_9BACT</name>
<dbReference type="Gene3D" id="3.40.640.10">
    <property type="entry name" value="Type I PLP-dependent aspartate aminotransferase-like (Major domain)"/>
    <property type="match status" value="1"/>
</dbReference>
<dbReference type="EMBL" id="SJPX01000005">
    <property type="protein sequence ID" value="TWU48048.1"/>
    <property type="molecule type" value="Genomic_DNA"/>
</dbReference>
<evidence type="ECO:0000256" key="2">
    <source>
        <dbReference type="ARBA" id="ARBA00008954"/>
    </source>
</evidence>
<keyword evidence="8" id="KW-1185">Reference proteome</keyword>
<comment type="similarity">
    <text evidence="2 6">Belongs to the class-III pyridoxal-phosphate-dependent aminotransferase family.</text>
</comment>
<dbReference type="PIRSF" id="PIRSF000521">
    <property type="entry name" value="Transaminase_4ab_Lys_Orn"/>
    <property type="match status" value="1"/>
</dbReference>
<dbReference type="FunFam" id="3.40.640.10:FF:000013">
    <property type="entry name" value="4-aminobutyrate aminotransferase"/>
    <property type="match status" value="1"/>
</dbReference>
<dbReference type="EC" id="2.6.1.48" evidence="7"/>
<organism evidence="7 8">
    <name type="scientific">Rubripirellula reticaptiva</name>
    <dbReference type="NCBI Taxonomy" id="2528013"/>
    <lineage>
        <taxon>Bacteria</taxon>
        <taxon>Pseudomonadati</taxon>
        <taxon>Planctomycetota</taxon>
        <taxon>Planctomycetia</taxon>
        <taxon>Pirellulales</taxon>
        <taxon>Pirellulaceae</taxon>
        <taxon>Rubripirellula</taxon>
    </lineage>
</organism>
<keyword evidence="5 6" id="KW-0663">Pyridoxal phosphate</keyword>
<dbReference type="PROSITE" id="PS00600">
    <property type="entry name" value="AA_TRANSFER_CLASS_3"/>
    <property type="match status" value="1"/>
</dbReference>
<sequence length="446" mass="47941">MATDADLIARRAAVTPRGISMATSLIADSSSGAVLRDPSGREVIDFGGGIGVMNVGHCQPKVVKAITDQANRLLHSCFQVATYEPYVALCEKLAEILPHVDVTKLAGDACTGHTKTMLVNTGAEAVENAIKIARQATNRSAVICFTDGFHGRSMMAMSLTSKFGYKIGCGPYAPEVYRLPFPNHYRYGDGLGEAQFVERELNRFRESLINTVAAEQVAAVILEPIQGEGGFVPAPLAYLQGLRELCDENGILLILDEVQSGFCRTGRWAAYEHYDILPDISTWAKSMGGGLPIGAVMGRSEIMDAARLGTIGGTYGGNPVSCAASLATIKLMEELNLNARATEIGNTMFARLRELQGRFPDYIGDVRGRGAMVGVELVNNGNPKSPATELTSRVLKASMLRDVLILRAGIHGNVIRFLMPLVISDQQLNDGLDIVTEEIAKAIQNP</sequence>
<evidence type="ECO:0000256" key="4">
    <source>
        <dbReference type="ARBA" id="ARBA00022679"/>
    </source>
</evidence>
<dbReference type="OrthoDB" id="9816013at2"/>
<protein>
    <submittedName>
        <fullName evidence="7">5-aminovalerate aminotransferase DavT</fullName>
        <ecNumber evidence="7">2.6.1.48</ecNumber>
    </submittedName>
</protein>
<comment type="caution">
    <text evidence="7">The sequence shown here is derived from an EMBL/GenBank/DDBJ whole genome shotgun (WGS) entry which is preliminary data.</text>
</comment>
<dbReference type="SUPFAM" id="SSF53383">
    <property type="entry name" value="PLP-dependent transferases"/>
    <property type="match status" value="1"/>
</dbReference>
<dbReference type="InterPro" id="IPR050103">
    <property type="entry name" value="Class-III_PLP-dep_AT"/>
</dbReference>
<dbReference type="InterPro" id="IPR015421">
    <property type="entry name" value="PyrdxlP-dep_Trfase_major"/>
</dbReference>
<dbReference type="GO" id="GO:0047589">
    <property type="term" value="F:5-aminovalerate transaminase activity"/>
    <property type="evidence" value="ECO:0007669"/>
    <property type="project" value="UniProtKB-EC"/>
</dbReference>
<dbReference type="RefSeq" id="WP_146536471.1">
    <property type="nucleotide sequence ID" value="NZ_SJPX01000005.1"/>
</dbReference>
<dbReference type="InterPro" id="IPR005814">
    <property type="entry name" value="Aminotrans_3"/>
</dbReference>
<proteinExistence type="inferred from homology"/>
<dbReference type="Gene3D" id="3.90.1150.10">
    <property type="entry name" value="Aspartate Aminotransferase, domain 1"/>
    <property type="match status" value="1"/>
</dbReference>
<keyword evidence="4 7" id="KW-0808">Transferase</keyword>
<dbReference type="Pfam" id="PF00202">
    <property type="entry name" value="Aminotran_3"/>
    <property type="match status" value="1"/>
</dbReference>
<evidence type="ECO:0000313" key="8">
    <source>
        <dbReference type="Proteomes" id="UP000317977"/>
    </source>
</evidence>
<reference evidence="7 8" key="1">
    <citation type="submission" date="2019-02" db="EMBL/GenBank/DDBJ databases">
        <title>Deep-cultivation of Planctomycetes and their phenomic and genomic characterization uncovers novel biology.</title>
        <authorList>
            <person name="Wiegand S."/>
            <person name="Jogler M."/>
            <person name="Boedeker C."/>
            <person name="Pinto D."/>
            <person name="Vollmers J."/>
            <person name="Rivas-Marin E."/>
            <person name="Kohn T."/>
            <person name="Peeters S.H."/>
            <person name="Heuer A."/>
            <person name="Rast P."/>
            <person name="Oberbeckmann S."/>
            <person name="Bunk B."/>
            <person name="Jeske O."/>
            <person name="Meyerdierks A."/>
            <person name="Storesund J.E."/>
            <person name="Kallscheuer N."/>
            <person name="Luecker S."/>
            <person name="Lage O.M."/>
            <person name="Pohl T."/>
            <person name="Merkel B.J."/>
            <person name="Hornburger P."/>
            <person name="Mueller R.-W."/>
            <person name="Bruemmer F."/>
            <person name="Labrenz M."/>
            <person name="Spormann A.M."/>
            <person name="Op Den Camp H."/>
            <person name="Overmann J."/>
            <person name="Amann R."/>
            <person name="Jetten M.S.M."/>
            <person name="Mascher T."/>
            <person name="Medema M.H."/>
            <person name="Devos D.P."/>
            <person name="Kaster A.-K."/>
            <person name="Ovreas L."/>
            <person name="Rohde M."/>
            <person name="Galperin M.Y."/>
            <person name="Jogler C."/>
        </authorList>
    </citation>
    <scope>NUCLEOTIDE SEQUENCE [LARGE SCALE GENOMIC DNA]</scope>
    <source>
        <strain evidence="7 8">Poly59</strain>
    </source>
</reference>
<dbReference type="GO" id="GO:0042802">
    <property type="term" value="F:identical protein binding"/>
    <property type="evidence" value="ECO:0007669"/>
    <property type="project" value="TreeGrafter"/>
</dbReference>
<evidence type="ECO:0000256" key="6">
    <source>
        <dbReference type="RuleBase" id="RU003560"/>
    </source>
</evidence>
<gene>
    <name evidence="7" type="primary">davT_2</name>
    <name evidence="7" type="ORF">Poly59_48920</name>
</gene>
<comment type="cofactor">
    <cofactor evidence="1">
        <name>pyridoxal 5'-phosphate</name>
        <dbReference type="ChEBI" id="CHEBI:597326"/>
    </cofactor>
</comment>
<evidence type="ECO:0000313" key="7">
    <source>
        <dbReference type="EMBL" id="TWU48048.1"/>
    </source>
</evidence>